<sequence>MLSELCFAAEGLSGTAAASSLRKLGSIMETAPSGRLFGSISTLSDMSAKAARALEEGALSIGRNDETAAARIGEALLHMDGLAEMSEDGHIPVPEQRRAAR</sequence>
<keyword evidence="2" id="KW-1185">Reference proteome</keyword>
<protein>
    <submittedName>
        <fullName evidence="1">Uncharacterized protein</fullName>
    </submittedName>
</protein>
<comment type="caution">
    <text evidence="1">The sequence shown here is derived from an EMBL/GenBank/DDBJ whole genome shotgun (WGS) entry which is preliminary data.</text>
</comment>
<dbReference type="EMBL" id="QKVK01000001">
    <property type="protein sequence ID" value="PZF78552.1"/>
    <property type="molecule type" value="Genomic_DNA"/>
</dbReference>
<dbReference type="AlphaFoldDB" id="A0A2W2AXS0"/>
<reference evidence="2" key="1">
    <citation type="submission" date="2018-06" db="EMBL/GenBank/DDBJ databases">
        <title>Aestuariibacter litoralis strain KCTC 52945T.</title>
        <authorList>
            <person name="Li X."/>
            <person name="Salam N."/>
            <person name="Li J.-L."/>
            <person name="Chen Y.-M."/>
            <person name="Yang Z.-W."/>
            <person name="Zhang L.-Y."/>
            <person name="Han M.-X."/>
            <person name="Xiao M."/>
            <person name="Li W.-J."/>
        </authorList>
    </citation>
    <scope>NUCLEOTIDE SEQUENCE [LARGE SCALE GENOMIC DNA]</scope>
    <source>
        <strain evidence="2">KCTC 52945</strain>
    </source>
</reference>
<name>A0A2W2AXS0_9HYPH</name>
<evidence type="ECO:0000313" key="1">
    <source>
        <dbReference type="EMBL" id="PZF78552.1"/>
    </source>
</evidence>
<gene>
    <name evidence="1" type="ORF">DK847_01720</name>
</gene>
<evidence type="ECO:0000313" key="2">
    <source>
        <dbReference type="Proteomes" id="UP000248795"/>
    </source>
</evidence>
<proteinExistence type="predicted"/>
<dbReference type="Proteomes" id="UP000248795">
    <property type="component" value="Unassembled WGS sequence"/>
</dbReference>
<organism evidence="1 2">
    <name type="scientific">Aestuariivirga litoralis</name>
    <dbReference type="NCBI Taxonomy" id="2650924"/>
    <lineage>
        <taxon>Bacteria</taxon>
        <taxon>Pseudomonadati</taxon>
        <taxon>Pseudomonadota</taxon>
        <taxon>Alphaproteobacteria</taxon>
        <taxon>Hyphomicrobiales</taxon>
        <taxon>Aestuariivirgaceae</taxon>
        <taxon>Aestuariivirga</taxon>
    </lineage>
</organism>
<accession>A0A2W2AXS0</accession>
<dbReference type="RefSeq" id="WP_111195880.1">
    <property type="nucleotide sequence ID" value="NZ_QKVK01000001.1"/>
</dbReference>